<organism evidence="2 3">
    <name type="scientific">Paenibacillus psychroresistens</name>
    <dbReference type="NCBI Taxonomy" id="1778678"/>
    <lineage>
        <taxon>Bacteria</taxon>
        <taxon>Bacillati</taxon>
        <taxon>Bacillota</taxon>
        <taxon>Bacilli</taxon>
        <taxon>Bacillales</taxon>
        <taxon>Paenibacillaceae</taxon>
        <taxon>Paenibacillus</taxon>
    </lineage>
</organism>
<proteinExistence type="predicted"/>
<dbReference type="GO" id="GO:0004534">
    <property type="term" value="F:5'-3' RNA exonuclease activity"/>
    <property type="evidence" value="ECO:0007669"/>
    <property type="project" value="TreeGrafter"/>
</dbReference>
<name>A0A6B8RUA3_9BACL</name>
<evidence type="ECO:0000313" key="3">
    <source>
        <dbReference type="Proteomes" id="UP000426246"/>
    </source>
</evidence>
<dbReference type="PANTHER" id="PTHR42924">
    <property type="entry name" value="EXONUCLEASE"/>
    <property type="match status" value="1"/>
</dbReference>
<sequence>MPSPFTPKLRRLAMLKADLHCHTNVSDNSFSIEEVIKQAKAADLTHLAITDHDTTAGIQEALLYGEQNQLQIIPGIEISASDPKRDRRAHILGLYIDPHHPALDNVCKPTLLSRQEATRQMVSIVADMGYNISWELVNSYAKTGTTVYKQHIMHALMDLGYCEEINGELQRKLFSRSAKDAGKALIPLAYPSAEDAIRAIRKAGGVAVLAHPGQLGNFEAIEEWVSFGLQGLEVYHPSHSTADTELALQLAEKYSLAVTGGADYHGIYGSEDFPLGSVTVNSITSLENLYMRNTIR</sequence>
<dbReference type="EMBL" id="CP034235">
    <property type="protein sequence ID" value="QGQ99991.1"/>
    <property type="molecule type" value="Genomic_DNA"/>
</dbReference>
<dbReference type="InterPro" id="IPR004013">
    <property type="entry name" value="PHP_dom"/>
</dbReference>
<dbReference type="InterPro" id="IPR003141">
    <property type="entry name" value="Pol/His_phosphatase_N"/>
</dbReference>
<dbReference type="OrthoDB" id="9804333at2"/>
<dbReference type="Gene3D" id="1.10.150.650">
    <property type="match status" value="1"/>
</dbReference>
<dbReference type="InterPro" id="IPR016195">
    <property type="entry name" value="Pol/histidinol_Pase-like"/>
</dbReference>
<dbReference type="PANTHER" id="PTHR42924:SF3">
    <property type="entry name" value="POLYMERASE_HISTIDINOL PHOSPHATASE N-TERMINAL DOMAIN-CONTAINING PROTEIN"/>
    <property type="match status" value="1"/>
</dbReference>
<dbReference type="GO" id="GO:0035312">
    <property type="term" value="F:5'-3' DNA exonuclease activity"/>
    <property type="evidence" value="ECO:0007669"/>
    <property type="project" value="TreeGrafter"/>
</dbReference>
<dbReference type="SMART" id="SM00481">
    <property type="entry name" value="POLIIIAc"/>
    <property type="match status" value="1"/>
</dbReference>
<dbReference type="Proteomes" id="UP000426246">
    <property type="component" value="Chromosome"/>
</dbReference>
<dbReference type="SUPFAM" id="SSF89550">
    <property type="entry name" value="PHP domain-like"/>
    <property type="match status" value="1"/>
</dbReference>
<accession>A0A6B8RUA3</accession>
<dbReference type="CDD" id="cd07438">
    <property type="entry name" value="PHP_HisPPase_AMP"/>
    <property type="match status" value="1"/>
</dbReference>
<protein>
    <submittedName>
        <fullName evidence="2">PHP domain-containing protein</fullName>
    </submittedName>
</protein>
<feature type="domain" description="Polymerase/histidinol phosphatase N-terminal" evidence="1">
    <location>
        <begin position="17"/>
        <end position="82"/>
    </location>
</feature>
<dbReference type="Gene3D" id="3.20.20.140">
    <property type="entry name" value="Metal-dependent hydrolases"/>
    <property type="match status" value="1"/>
</dbReference>
<evidence type="ECO:0000259" key="1">
    <source>
        <dbReference type="SMART" id="SM00481"/>
    </source>
</evidence>
<evidence type="ECO:0000313" key="2">
    <source>
        <dbReference type="EMBL" id="QGQ99991.1"/>
    </source>
</evidence>
<gene>
    <name evidence="2" type="ORF">EHS13_07605</name>
</gene>
<dbReference type="AlphaFoldDB" id="A0A6B8RUA3"/>
<dbReference type="Pfam" id="PF02811">
    <property type="entry name" value="PHP"/>
    <property type="match status" value="1"/>
</dbReference>
<keyword evidence="3" id="KW-1185">Reference proteome</keyword>
<reference evidence="3" key="1">
    <citation type="submission" date="2018-11" db="EMBL/GenBank/DDBJ databases">
        <title>Complete genome sequence of Paenibacillus sp. ML311-T8.</title>
        <authorList>
            <person name="Nam Y.-D."/>
            <person name="Kang J."/>
            <person name="Chung W.-H."/>
            <person name="Park Y.S."/>
        </authorList>
    </citation>
    <scope>NUCLEOTIDE SEQUENCE [LARGE SCALE GENOMIC DNA]</scope>
    <source>
        <strain evidence="3">ML311-T8</strain>
    </source>
</reference>
<dbReference type="InterPro" id="IPR052018">
    <property type="entry name" value="PHP_domain"/>
</dbReference>
<dbReference type="KEGG" id="ppsc:EHS13_07605"/>